<dbReference type="PANTHER" id="PTHR36681">
    <property type="entry name" value="NUCLEAR GTPASE, GERMINAL CENTER-ASSOCIATED, TANDEM DUPLICATE 3"/>
    <property type="match status" value="1"/>
</dbReference>
<dbReference type="Proteomes" id="UP000241462">
    <property type="component" value="Unassembled WGS sequence"/>
</dbReference>
<dbReference type="InterPro" id="IPR045063">
    <property type="entry name" value="Dynamin_N"/>
</dbReference>
<organism evidence="3 4">
    <name type="scientific">Coniella lustricola</name>
    <dbReference type="NCBI Taxonomy" id="2025994"/>
    <lineage>
        <taxon>Eukaryota</taxon>
        <taxon>Fungi</taxon>
        <taxon>Dikarya</taxon>
        <taxon>Ascomycota</taxon>
        <taxon>Pezizomycotina</taxon>
        <taxon>Sordariomycetes</taxon>
        <taxon>Sordariomycetidae</taxon>
        <taxon>Diaporthales</taxon>
        <taxon>Schizoparmaceae</taxon>
        <taxon>Coniella</taxon>
    </lineage>
</organism>
<dbReference type="Pfam" id="PF24564">
    <property type="entry name" value="DUF7605"/>
    <property type="match status" value="1"/>
</dbReference>
<dbReference type="OrthoDB" id="3598281at2759"/>
<feature type="domain" description="Dynamin N-terminal" evidence="1">
    <location>
        <begin position="133"/>
        <end position="379"/>
    </location>
</feature>
<evidence type="ECO:0000313" key="3">
    <source>
        <dbReference type="EMBL" id="PSR90408.1"/>
    </source>
</evidence>
<dbReference type="PANTHER" id="PTHR36681:SF3">
    <property type="entry name" value="NUCLEAR GTPASE, GERMINAL CENTER-ASSOCIATED, TANDEM DUPLICATE 3"/>
    <property type="match status" value="1"/>
</dbReference>
<name>A0A2T3ABB9_9PEZI</name>
<sequence>MAFPDAEMDSHASHSFSSSNMVSHYEFGIKSERPDTAMGFDVIPEFFPKITGHARYNTTLSLESGQASLDAVRSVIDCQNLEKLKEGVTLARSILQQLRTPVAESQQQIEGSDWLSKINELLATRIETGRTVVAVVGPTGAGKSSLINSLLNEEELLPTNGYRACTAVATEIFYKECSNPAEAYGAEIQFCSKEEWEVELNHILADLQDHIDESDDSREADRAAWKDSETEAGKAFAKLRAIFPTANHSSLLQAKAADLLQDSNLQDILGTTESFKFETARELANVLNKYLESTEAEYGMGLFDGNMNIVEVWPLIKLVRVHCPAPALSTGLVIIDLPGFEDSNSVRSSIGYRFLSEANAIYIAAPIQRAVNDKTARNLLGKTFRMQMMMDNNISNVVFICTKIEDINPRESMRTHDKDHQIRAIFHKQEELKKSISKQELEMKGNRVKSASHKRLSTKRKLSALSSDLEEDTALLVTRRGAKDVSPTLEVPVTENKTICDDAAAGDELESLRKQLVATKADFLRMCIQMRNADSVRAIKRDFARGIRDIDDDEQSSNETSDYGRDYELIAESLPVHCVSSYGYQHLKTHVIAQESLYEGFKSLEDTGIPGLVKHGKKLTRSDEIMKHKSYLNNFLTLVSSFVMLTASCHQLTVSASCDGRAAQLSEKDRRNEMEYIDQRIEILQETLKAELQRAQANVQKTLRSTIAYANSHPVKVATKAAAGVVDSWSALEKNGGHGIRLNTYKAICRRQGQRTSSLRARDFNADLLEKYLAAIARRWEILFGTTIPQDVDRLNQIFADQVHKFHDDMSRRPVLKETRSGSLVFLAKSCKEHENTIMDILMTWQNTLRSEQQEASRSFYTYIQAAMKPAYERCALVSGKGCYKTIREIMANEMTAKKKKLFGAVGKNALGKVEISWNNFIQEFEATISELINDTIAKDYKTMITAGEMMESSAIALGRCHVILSAVDKQFQDVIDREQETQ</sequence>
<dbReference type="Gene3D" id="3.40.50.300">
    <property type="entry name" value="P-loop containing nucleotide triphosphate hydrolases"/>
    <property type="match status" value="1"/>
</dbReference>
<dbReference type="STRING" id="2025994.A0A2T3ABB9"/>
<dbReference type="InParanoid" id="A0A2T3ABB9"/>
<evidence type="ECO:0008006" key="5">
    <source>
        <dbReference type="Google" id="ProtNLM"/>
    </source>
</evidence>
<dbReference type="InterPro" id="IPR056024">
    <property type="entry name" value="DUF7605"/>
</dbReference>
<dbReference type="AlphaFoldDB" id="A0A2T3ABB9"/>
<dbReference type="Pfam" id="PF00350">
    <property type="entry name" value="Dynamin_N"/>
    <property type="match status" value="1"/>
</dbReference>
<accession>A0A2T3ABB9</accession>
<dbReference type="EMBL" id="KZ678420">
    <property type="protein sequence ID" value="PSR90408.1"/>
    <property type="molecule type" value="Genomic_DNA"/>
</dbReference>
<evidence type="ECO:0000259" key="1">
    <source>
        <dbReference type="Pfam" id="PF00350"/>
    </source>
</evidence>
<reference evidence="3 4" key="1">
    <citation type="journal article" date="2018" name="Mycol. Prog.">
        <title>Coniella lustricola, a new species from submerged detritus.</title>
        <authorList>
            <person name="Raudabaugh D.B."/>
            <person name="Iturriaga T."/>
            <person name="Carver A."/>
            <person name="Mondo S."/>
            <person name="Pangilinan J."/>
            <person name="Lipzen A."/>
            <person name="He G."/>
            <person name="Amirebrahimi M."/>
            <person name="Grigoriev I.V."/>
            <person name="Miller A.N."/>
        </authorList>
    </citation>
    <scope>NUCLEOTIDE SEQUENCE [LARGE SCALE GENOMIC DNA]</scope>
    <source>
        <strain evidence="3 4">B22-T-1</strain>
    </source>
</reference>
<feature type="domain" description="DUF7605" evidence="2">
    <location>
        <begin position="739"/>
        <end position="898"/>
    </location>
</feature>
<keyword evidence="4" id="KW-1185">Reference proteome</keyword>
<protein>
    <recommendedName>
        <fullName evidence="5">Nuclear GTPase SLIP-GC</fullName>
    </recommendedName>
</protein>
<gene>
    <name evidence="3" type="ORF">BD289DRAFT_452420</name>
</gene>
<evidence type="ECO:0000313" key="4">
    <source>
        <dbReference type="Proteomes" id="UP000241462"/>
    </source>
</evidence>
<proteinExistence type="predicted"/>
<dbReference type="InterPro" id="IPR027417">
    <property type="entry name" value="P-loop_NTPase"/>
</dbReference>
<dbReference type="SUPFAM" id="SSF52540">
    <property type="entry name" value="P-loop containing nucleoside triphosphate hydrolases"/>
    <property type="match status" value="1"/>
</dbReference>
<evidence type="ECO:0000259" key="2">
    <source>
        <dbReference type="Pfam" id="PF24564"/>
    </source>
</evidence>